<feature type="domain" description="Cytochrome c" evidence="22">
    <location>
        <begin position="221"/>
        <end position="302"/>
    </location>
</feature>
<gene>
    <name evidence="23" type="ORF">MNBD_GAMMA15-73</name>
</gene>
<proteinExistence type="inferred from homology"/>
<evidence type="ECO:0000256" key="14">
    <source>
        <dbReference type="ARBA" id="ARBA00022982"/>
    </source>
</evidence>
<dbReference type="InterPro" id="IPR032858">
    <property type="entry name" value="CcoP_N"/>
</dbReference>
<evidence type="ECO:0000256" key="10">
    <source>
        <dbReference type="ARBA" id="ARBA00022692"/>
    </source>
</evidence>
<dbReference type="NCBIfam" id="TIGR00782">
    <property type="entry name" value="ccoP"/>
    <property type="match status" value="1"/>
</dbReference>
<dbReference type="PIRSF" id="PIRSF000006">
    <property type="entry name" value="Cbb3-Cox_fixP"/>
    <property type="match status" value="1"/>
</dbReference>
<keyword evidence="7" id="KW-0997">Cell inner membrane</keyword>
<dbReference type="GO" id="GO:0016491">
    <property type="term" value="F:oxidoreductase activity"/>
    <property type="evidence" value="ECO:0007669"/>
    <property type="project" value="UniProtKB-KW"/>
</dbReference>
<keyword evidence="11" id="KW-0479">Metal-binding</keyword>
<dbReference type="UniPathway" id="UPA00705"/>
<evidence type="ECO:0000256" key="19">
    <source>
        <dbReference type="ARBA" id="ARBA00023136"/>
    </source>
</evidence>
<keyword evidence="5" id="KW-0813">Transport</keyword>
<keyword evidence="15 21" id="KW-1133">Transmembrane helix</keyword>
<dbReference type="InterPro" id="IPR050597">
    <property type="entry name" value="Cytochrome_c_Oxidase_Subunit"/>
</dbReference>
<evidence type="ECO:0000256" key="15">
    <source>
        <dbReference type="ARBA" id="ARBA00022989"/>
    </source>
</evidence>
<dbReference type="InterPro" id="IPR038414">
    <property type="entry name" value="CcoP_N_sf"/>
</dbReference>
<evidence type="ECO:0000256" key="8">
    <source>
        <dbReference type="ARBA" id="ARBA00022617"/>
    </source>
</evidence>
<accession>A0A3B0Y7A5</accession>
<comment type="similarity">
    <text evidence="4">Belongs to the CcoP / FixP family.</text>
</comment>
<evidence type="ECO:0000256" key="9">
    <source>
        <dbReference type="ARBA" id="ARBA00022660"/>
    </source>
</evidence>
<keyword evidence="10 21" id="KW-0812">Transmembrane</keyword>
<dbReference type="InterPro" id="IPR036909">
    <property type="entry name" value="Cyt_c-like_dom_sf"/>
</dbReference>
<keyword evidence="6" id="KW-1003">Cell membrane</keyword>
<comment type="cofactor">
    <cofactor evidence="1">
        <name>heme c</name>
        <dbReference type="ChEBI" id="CHEBI:61717"/>
    </cofactor>
</comment>
<evidence type="ECO:0000256" key="20">
    <source>
        <dbReference type="ARBA" id="ARBA00029635"/>
    </source>
</evidence>
<evidence type="ECO:0000256" key="3">
    <source>
        <dbReference type="ARBA" id="ARBA00004673"/>
    </source>
</evidence>
<name>A0A3B0Y7A5_9ZZZZ</name>
<comment type="subcellular location">
    <subcellularLocation>
        <location evidence="2">Cell inner membrane</location>
    </subcellularLocation>
</comment>
<dbReference type="Gene3D" id="6.10.280.130">
    <property type="match status" value="1"/>
</dbReference>
<evidence type="ECO:0000256" key="5">
    <source>
        <dbReference type="ARBA" id="ARBA00022448"/>
    </source>
</evidence>
<dbReference type="EMBL" id="UOFN01000062">
    <property type="protein sequence ID" value="VAW76648.1"/>
    <property type="molecule type" value="Genomic_DNA"/>
</dbReference>
<dbReference type="GO" id="GO:0005886">
    <property type="term" value="C:plasma membrane"/>
    <property type="evidence" value="ECO:0007669"/>
    <property type="project" value="UniProtKB-SubCell"/>
</dbReference>
<sequence length="304" mass="33462">MNVTETVFTSNFWNVWIIALTLINIFACWWLIRWASKPRPGESASGEVTGHNWDETLAEYNNPLPRWWLWMFYLTLWFGLIYLALYPGLGTYRGLLNWTQEGAYEQEMQSAEEKYGPLFAKFAATPIEQLATDPDALRIGERLFVNYCAGCHGSDAGGVPGFPNLRDNDWLYGGQPATISASILDGRSGNMPPWGVVLGDKGIDEVAAYVQTLSGRYADTTLANAGMTAFATYCAACHGADGTGNIALGAPDLTDDTWLYGGSPGVIRQSILNGRSGKMPAHRDFLGEDKVHLLATYVYSLSME</sequence>
<protein>
    <recommendedName>
        <fullName evidence="20">Cytochrome c oxidase subunit III</fullName>
    </recommendedName>
</protein>
<evidence type="ECO:0000256" key="4">
    <source>
        <dbReference type="ARBA" id="ARBA00006113"/>
    </source>
</evidence>
<organism evidence="23">
    <name type="scientific">hydrothermal vent metagenome</name>
    <dbReference type="NCBI Taxonomy" id="652676"/>
    <lineage>
        <taxon>unclassified sequences</taxon>
        <taxon>metagenomes</taxon>
        <taxon>ecological metagenomes</taxon>
    </lineage>
</organism>
<keyword evidence="18" id="KW-0406">Ion transport</keyword>
<dbReference type="AlphaFoldDB" id="A0A3B0Y7A5"/>
<dbReference type="Pfam" id="PF14715">
    <property type="entry name" value="FixP_N"/>
    <property type="match status" value="1"/>
</dbReference>
<keyword evidence="13" id="KW-0375">Hydrogen ion transport</keyword>
<dbReference type="PANTHER" id="PTHR33751:SF1">
    <property type="entry name" value="CBB3-TYPE CYTOCHROME C OXIDASE SUBUNIT FIXP"/>
    <property type="match status" value="1"/>
</dbReference>
<dbReference type="GO" id="GO:0006119">
    <property type="term" value="P:oxidative phosphorylation"/>
    <property type="evidence" value="ECO:0007669"/>
    <property type="project" value="UniProtKB-UniPathway"/>
</dbReference>
<dbReference type="PROSITE" id="PS51007">
    <property type="entry name" value="CYTC"/>
    <property type="match status" value="2"/>
</dbReference>
<keyword evidence="17" id="KW-0408">Iron</keyword>
<evidence type="ECO:0000259" key="22">
    <source>
        <dbReference type="PROSITE" id="PS51007"/>
    </source>
</evidence>
<dbReference type="Gene3D" id="1.10.760.10">
    <property type="entry name" value="Cytochrome c-like domain"/>
    <property type="match status" value="2"/>
</dbReference>
<evidence type="ECO:0000256" key="7">
    <source>
        <dbReference type="ARBA" id="ARBA00022519"/>
    </source>
</evidence>
<keyword evidence="9" id="KW-0679">Respiratory chain</keyword>
<feature type="transmembrane region" description="Helical" evidence="21">
    <location>
        <begin position="12"/>
        <end position="32"/>
    </location>
</feature>
<evidence type="ECO:0000256" key="21">
    <source>
        <dbReference type="SAM" id="Phobius"/>
    </source>
</evidence>
<dbReference type="InterPro" id="IPR004678">
    <property type="entry name" value="Cyt_c_oxidase_cbb3_su3"/>
</dbReference>
<keyword evidence="12" id="KW-0677">Repeat</keyword>
<reference evidence="23" key="1">
    <citation type="submission" date="2018-06" db="EMBL/GenBank/DDBJ databases">
        <authorList>
            <person name="Zhirakovskaya E."/>
        </authorList>
    </citation>
    <scope>NUCLEOTIDE SEQUENCE</scope>
</reference>
<evidence type="ECO:0000256" key="12">
    <source>
        <dbReference type="ARBA" id="ARBA00022737"/>
    </source>
</evidence>
<dbReference type="Pfam" id="PF13442">
    <property type="entry name" value="Cytochrome_CBB3"/>
    <property type="match status" value="2"/>
</dbReference>
<feature type="transmembrane region" description="Helical" evidence="21">
    <location>
        <begin position="67"/>
        <end position="86"/>
    </location>
</feature>
<evidence type="ECO:0000256" key="13">
    <source>
        <dbReference type="ARBA" id="ARBA00022781"/>
    </source>
</evidence>
<dbReference type="GO" id="GO:1902600">
    <property type="term" value="P:proton transmembrane transport"/>
    <property type="evidence" value="ECO:0007669"/>
    <property type="project" value="UniProtKB-KW"/>
</dbReference>
<dbReference type="GO" id="GO:0046872">
    <property type="term" value="F:metal ion binding"/>
    <property type="evidence" value="ECO:0007669"/>
    <property type="project" value="UniProtKB-KW"/>
</dbReference>
<evidence type="ECO:0000256" key="6">
    <source>
        <dbReference type="ARBA" id="ARBA00022475"/>
    </source>
</evidence>
<feature type="domain" description="Cytochrome c" evidence="22">
    <location>
        <begin position="135"/>
        <end position="214"/>
    </location>
</feature>
<evidence type="ECO:0000256" key="16">
    <source>
        <dbReference type="ARBA" id="ARBA00023002"/>
    </source>
</evidence>
<comment type="pathway">
    <text evidence="3">Energy metabolism; oxidative phosphorylation.</text>
</comment>
<keyword evidence="8" id="KW-0349">Heme</keyword>
<evidence type="ECO:0000256" key="17">
    <source>
        <dbReference type="ARBA" id="ARBA00023004"/>
    </source>
</evidence>
<dbReference type="GO" id="GO:0009055">
    <property type="term" value="F:electron transfer activity"/>
    <property type="evidence" value="ECO:0007669"/>
    <property type="project" value="InterPro"/>
</dbReference>
<keyword evidence="16 23" id="KW-0560">Oxidoreductase</keyword>
<dbReference type="GO" id="GO:0020037">
    <property type="term" value="F:heme binding"/>
    <property type="evidence" value="ECO:0007669"/>
    <property type="project" value="InterPro"/>
</dbReference>
<keyword evidence="19 21" id="KW-0472">Membrane</keyword>
<evidence type="ECO:0000256" key="18">
    <source>
        <dbReference type="ARBA" id="ARBA00023065"/>
    </source>
</evidence>
<evidence type="ECO:0000313" key="23">
    <source>
        <dbReference type="EMBL" id="VAW76648.1"/>
    </source>
</evidence>
<keyword evidence="14" id="KW-0249">Electron transport</keyword>
<dbReference type="PANTHER" id="PTHR33751">
    <property type="entry name" value="CBB3-TYPE CYTOCHROME C OXIDASE SUBUNIT FIXP"/>
    <property type="match status" value="1"/>
</dbReference>
<dbReference type="InterPro" id="IPR009056">
    <property type="entry name" value="Cyt_c-like_dom"/>
</dbReference>
<evidence type="ECO:0000256" key="2">
    <source>
        <dbReference type="ARBA" id="ARBA00004533"/>
    </source>
</evidence>
<evidence type="ECO:0000256" key="11">
    <source>
        <dbReference type="ARBA" id="ARBA00022723"/>
    </source>
</evidence>
<dbReference type="SUPFAM" id="SSF46626">
    <property type="entry name" value="Cytochrome c"/>
    <property type="match status" value="2"/>
</dbReference>
<evidence type="ECO:0000256" key="1">
    <source>
        <dbReference type="ARBA" id="ARBA00001926"/>
    </source>
</evidence>